<organism evidence="1 2">
    <name type="scientific">Arctium lappa</name>
    <name type="common">Greater burdock</name>
    <name type="synonym">Lappa major</name>
    <dbReference type="NCBI Taxonomy" id="4217"/>
    <lineage>
        <taxon>Eukaryota</taxon>
        <taxon>Viridiplantae</taxon>
        <taxon>Streptophyta</taxon>
        <taxon>Embryophyta</taxon>
        <taxon>Tracheophyta</taxon>
        <taxon>Spermatophyta</taxon>
        <taxon>Magnoliopsida</taxon>
        <taxon>eudicotyledons</taxon>
        <taxon>Gunneridae</taxon>
        <taxon>Pentapetalae</taxon>
        <taxon>asterids</taxon>
        <taxon>campanulids</taxon>
        <taxon>Asterales</taxon>
        <taxon>Asteraceae</taxon>
        <taxon>Carduoideae</taxon>
        <taxon>Cardueae</taxon>
        <taxon>Arctiinae</taxon>
        <taxon>Arctium</taxon>
    </lineage>
</organism>
<protein>
    <submittedName>
        <fullName evidence="1">Uncharacterized protein</fullName>
    </submittedName>
</protein>
<sequence>MLVVVANGRRKVGGGGGSWWEKGWWRWWWLTVGERLVAVVMAQDGGLVGVGGGSRPEKGWWWCWWFTMVESQGERKGSAGDKRESSETRGGAEEEDRRCNRQEGIPGERREHLGREPPLGFLQTMNEKKRRGRLVFVEAEGYWRISGG</sequence>
<reference evidence="2" key="1">
    <citation type="journal article" date="2022" name="Mol. Ecol. Resour.">
        <title>The genomes of chicory, endive, great burdock and yacon provide insights into Asteraceae palaeo-polyploidization history and plant inulin production.</title>
        <authorList>
            <person name="Fan W."/>
            <person name="Wang S."/>
            <person name="Wang H."/>
            <person name="Wang A."/>
            <person name="Jiang F."/>
            <person name="Liu H."/>
            <person name="Zhao H."/>
            <person name="Xu D."/>
            <person name="Zhang Y."/>
        </authorList>
    </citation>
    <scope>NUCLEOTIDE SEQUENCE [LARGE SCALE GENOMIC DNA]</scope>
    <source>
        <strain evidence="2">cv. Niubang</strain>
    </source>
</reference>
<accession>A0ACB8ZI75</accession>
<evidence type="ECO:0000313" key="2">
    <source>
        <dbReference type="Proteomes" id="UP001055879"/>
    </source>
</evidence>
<dbReference type="EMBL" id="CM042056">
    <property type="protein sequence ID" value="KAI3697517.1"/>
    <property type="molecule type" value="Genomic_DNA"/>
</dbReference>
<comment type="caution">
    <text evidence="1">The sequence shown here is derived from an EMBL/GenBank/DDBJ whole genome shotgun (WGS) entry which is preliminary data.</text>
</comment>
<dbReference type="Proteomes" id="UP001055879">
    <property type="component" value="Linkage Group LG10"/>
</dbReference>
<name>A0ACB8ZI75_ARCLA</name>
<proteinExistence type="predicted"/>
<reference evidence="1 2" key="2">
    <citation type="journal article" date="2022" name="Mol. Ecol. Resour.">
        <title>The genomes of chicory, endive, great burdock and yacon provide insights into Asteraceae paleo-polyploidization history and plant inulin production.</title>
        <authorList>
            <person name="Fan W."/>
            <person name="Wang S."/>
            <person name="Wang H."/>
            <person name="Wang A."/>
            <person name="Jiang F."/>
            <person name="Liu H."/>
            <person name="Zhao H."/>
            <person name="Xu D."/>
            <person name="Zhang Y."/>
        </authorList>
    </citation>
    <scope>NUCLEOTIDE SEQUENCE [LARGE SCALE GENOMIC DNA]</scope>
    <source>
        <strain evidence="2">cv. Niubang</strain>
    </source>
</reference>
<evidence type="ECO:0000313" key="1">
    <source>
        <dbReference type="EMBL" id="KAI3697517.1"/>
    </source>
</evidence>
<gene>
    <name evidence="1" type="ORF">L6452_30610</name>
</gene>
<keyword evidence="2" id="KW-1185">Reference proteome</keyword>